<dbReference type="RefSeq" id="XP_007786852.1">
    <property type="nucleotide sequence ID" value="XM_007788662.1"/>
</dbReference>
<dbReference type="Gene3D" id="1.10.510.10">
    <property type="entry name" value="Transferase(Phosphotransferase) domain 1"/>
    <property type="match status" value="1"/>
</dbReference>
<evidence type="ECO:0000313" key="3">
    <source>
        <dbReference type="Proteomes" id="UP000019373"/>
    </source>
</evidence>
<dbReference type="GeneID" id="19236579"/>
<dbReference type="Proteomes" id="UP000019373">
    <property type="component" value="Unassembled WGS sequence"/>
</dbReference>
<reference evidence="3" key="1">
    <citation type="journal article" date="2014" name="BMC Genomics">
        <title>Genome characteristics reveal the impact of lichenization on lichen-forming fungus Endocarpon pusillum Hedwig (Verrucariales, Ascomycota).</title>
        <authorList>
            <person name="Wang Y.-Y."/>
            <person name="Liu B."/>
            <person name="Zhang X.-Y."/>
            <person name="Zhou Q.-M."/>
            <person name="Zhang T."/>
            <person name="Li H."/>
            <person name="Yu Y.-F."/>
            <person name="Zhang X.-L."/>
            <person name="Hao X.-Y."/>
            <person name="Wang M."/>
            <person name="Wang L."/>
            <person name="Wei J.-C."/>
        </authorList>
    </citation>
    <scope>NUCLEOTIDE SEQUENCE [LARGE SCALE GENOMIC DNA]</scope>
    <source>
        <strain evidence="3">Z07020 / HMAS-L-300199</strain>
    </source>
</reference>
<name>U1I1C6_ENDPU</name>
<evidence type="ECO:0000313" key="2">
    <source>
        <dbReference type="EMBL" id="ERF75694.1"/>
    </source>
</evidence>
<dbReference type="AlphaFoldDB" id="U1I1C6"/>
<organism evidence="2 3">
    <name type="scientific">Endocarpon pusillum (strain Z07020 / HMAS-L-300199)</name>
    <name type="common">Lichen-forming fungus</name>
    <dbReference type="NCBI Taxonomy" id="1263415"/>
    <lineage>
        <taxon>Eukaryota</taxon>
        <taxon>Fungi</taxon>
        <taxon>Dikarya</taxon>
        <taxon>Ascomycota</taxon>
        <taxon>Pezizomycotina</taxon>
        <taxon>Eurotiomycetes</taxon>
        <taxon>Chaetothyriomycetidae</taxon>
        <taxon>Verrucariales</taxon>
        <taxon>Verrucariaceae</taxon>
        <taxon>Endocarpon</taxon>
    </lineage>
</organism>
<dbReference type="InterPro" id="IPR029498">
    <property type="entry name" value="HeLo_dom"/>
</dbReference>
<dbReference type="Pfam" id="PF14479">
    <property type="entry name" value="HeLo"/>
    <property type="match status" value="1"/>
</dbReference>
<dbReference type="InterPro" id="IPR038305">
    <property type="entry name" value="HeLo_sf"/>
</dbReference>
<keyword evidence="3" id="KW-1185">Reference proteome</keyword>
<dbReference type="OMA" id="YVEMRDY"/>
<accession>U1I1C6</accession>
<dbReference type="PANTHER" id="PTHR37542">
    <property type="entry name" value="HELO DOMAIN-CONTAINING PROTEIN-RELATED"/>
    <property type="match status" value="1"/>
</dbReference>
<evidence type="ECO:0000259" key="1">
    <source>
        <dbReference type="Pfam" id="PF14479"/>
    </source>
</evidence>
<sequence>MDAASLVLSIAALYTTCRDCYSFFTAVKTAEVESSAHLRELEIQQSILKAWGFHWQIQNEDGSEPEHSKHTRQKRTKLHEYLLSNRFKAEGEKLIKRYGIQLQPTQATQDGSQSTNNVQLTISNTTIEDVKPVISEVKNRLSVLNKFKWALKDKDNFKKLITDLRSHSESLYRLCPENAFESMNIYLTMECLARQESPAGLKWTSRLATQQAEVDGSSSVREGYELLASAATLKASVNENKGREQADDRTLTSINEEQREMGYLGKGLALFEEQVVYVEMRDYRGPPLELTPEQKQQMKRRRKRARFLRSLSTDGTMSRHYSKASIDQIPEYSSSDEAEEDVEPIEIVRPADPKIRALIRNFFNTFQGANMRESVYGLDIAGMIDHTEGEHKGHCSILYKLPGTIGVQSRERPAENLMLRAPVTLQSLLGTGQKQGIRSTLGARFELARKLVHAVCLLHSSGWLHKNIRAKSVMFFPEHVSALQEDGYEIKIEIDVSKPILMGYIFSRPDDVLIRMNPPSAPKTEKYSRSSHRTHDRSEISRVWDDPMDERANLRRRKVTPRADSIYGRNMLGKVAVAEQTKEINISGFMLDYYQHPAKHADPRRLYRHAYDVYSLGILLLEVGLWEELKNYEDWYSENPGYDEEDRDEEDHYERRRWICRSYLDRLRWACGDTYADVVLSCLMIDSSDDEVAKASQRELCARIVADLEGCQA</sequence>
<dbReference type="HOGENOM" id="CLU_393364_0_0_1"/>
<dbReference type="PANTHER" id="PTHR37542:SF3">
    <property type="entry name" value="PRION-INHIBITION AND PROPAGATION HELO DOMAIN-CONTAINING PROTEIN"/>
    <property type="match status" value="1"/>
</dbReference>
<protein>
    <recommendedName>
        <fullName evidence="1">Prion-inhibition and propagation HeLo domain-containing protein</fullName>
    </recommendedName>
</protein>
<dbReference type="InterPro" id="IPR011009">
    <property type="entry name" value="Kinase-like_dom_sf"/>
</dbReference>
<dbReference type="eggNOG" id="ENOG502SHAN">
    <property type="taxonomic scope" value="Eukaryota"/>
</dbReference>
<feature type="domain" description="Prion-inhibition and propagation HeLo" evidence="1">
    <location>
        <begin position="7"/>
        <end position="189"/>
    </location>
</feature>
<dbReference type="OrthoDB" id="4540745at2759"/>
<proteinExistence type="predicted"/>
<dbReference type="EMBL" id="KE720798">
    <property type="protein sequence ID" value="ERF75694.1"/>
    <property type="molecule type" value="Genomic_DNA"/>
</dbReference>
<dbReference type="SUPFAM" id="SSF56112">
    <property type="entry name" value="Protein kinase-like (PK-like)"/>
    <property type="match status" value="1"/>
</dbReference>
<dbReference type="Gene3D" id="1.20.120.1020">
    <property type="entry name" value="Prion-inhibition and propagation, HeLo domain"/>
    <property type="match status" value="1"/>
</dbReference>
<gene>
    <name evidence="2" type="ORF">EPUS_01524</name>
</gene>